<dbReference type="InterPro" id="IPR012334">
    <property type="entry name" value="Pectin_lyas_fold"/>
</dbReference>
<gene>
    <name evidence="1" type="ORF">DRH29_03580</name>
</gene>
<comment type="caution">
    <text evidence="1">The sequence shown here is derived from an EMBL/GenBank/DDBJ whole genome shotgun (WGS) entry which is preliminary data.</text>
</comment>
<dbReference type="AlphaFoldDB" id="A0A420ZC76"/>
<dbReference type="Gene3D" id="2.160.20.10">
    <property type="entry name" value="Single-stranded right-handed beta-helix, Pectin lyase-like"/>
    <property type="match status" value="1"/>
</dbReference>
<dbReference type="EMBL" id="QMNG01000023">
    <property type="protein sequence ID" value="RLC36875.1"/>
    <property type="molecule type" value="Genomic_DNA"/>
</dbReference>
<dbReference type="Proteomes" id="UP000281261">
    <property type="component" value="Unassembled WGS sequence"/>
</dbReference>
<reference evidence="1 2" key="1">
    <citation type="submission" date="2018-06" db="EMBL/GenBank/DDBJ databases">
        <title>Extensive metabolic versatility and redundancy in microbially diverse, dynamic hydrothermal sediments.</title>
        <authorList>
            <person name="Dombrowski N."/>
            <person name="Teske A."/>
            <person name="Baker B.J."/>
        </authorList>
    </citation>
    <scope>NUCLEOTIDE SEQUENCE [LARGE SCALE GENOMIC DNA]</scope>
    <source>
        <strain evidence="1">B79_G16</strain>
    </source>
</reference>
<dbReference type="SUPFAM" id="SSF51126">
    <property type="entry name" value="Pectin lyase-like"/>
    <property type="match status" value="1"/>
</dbReference>
<accession>A0A420ZC76</accession>
<name>A0A420ZC76_UNCK3</name>
<protein>
    <recommendedName>
        <fullName evidence="3">Pectate lyase superfamily protein domain-containing protein</fullName>
    </recommendedName>
</protein>
<organism evidence="1 2">
    <name type="scientific">candidate division Kazan bacterium</name>
    <dbReference type="NCBI Taxonomy" id="2202143"/>
    <lineage>
        <taxon>Bacteria</taxon>
        <taxon>Bacteria division Kazan-3B-28</taxon>
    </lineage>
</organism>
<evidence type="ECO:0008006" key="3">
    <source>
        <dbReference type="Google" id="ProtNLM"/>
    </source>
</evidence>
<sequence>MVIKMAFDNQKTLDSTLQPEEWNNLLDLIPAGYVIYKKDNMIYAVPRHGSGNVYSGEDAQQIIQYAINELSDGGLIFIKKGTYLINNPIIPNNNLTIYLEAGAILKANADMTRLIDGRDKNHVVICGKGVIDGNGKVTKVIDFEQTVTGIVTHNRVEQVAIKNAKAVSGSCLIDITLNSGFQLGEPMLDGGGTTEYGIIQDNSYGQNTLYLGDYNNGFTVANIKLGGGALTIIGGALEGTTTNILITSENGNPRLRVFGTWMESDKDNILIQDNATYKPLSLDLEPIHMFTKGTGGYANVRSTTASGHHLVTLYVNGGYWENQNGSYHFDVSCEKAVIIKGYYNKGMNGINTSKMTNVVVLTDKIYVKGSEINSLDNLDLYLTVGTNKGIYLKDRGNDVVMAYFTKNGLVLNGHYIFDPASANASSVSNLVKVIKIWINGAEYYIPVYSSYS</sequence>
<proteinExistence type="predicted"/>
<evidence type="ECO:0000313" key="2">
    <source>
        <dbReference type="Proteomes" id="UP000281261"/>
    </source>
</evidence>
<evidence type="ECO:0000313" key="1">
    <source>
        <dbReference type="EMBL" id="RLC36875.1"/>
    </source>
</evidence>
<dbReference type="InterPro" id="IPR011050">
    <property type="entry name" value="Pectin_lyase_fold/virulence"/>
</dbReference>